<name>A0A6G1LKJ5_9PEZI</name>
<proteinExistence type="predicted"/>
<organism evidence="1 2">
    <name type="scientific">Teratosphaeria nubilosa</name>
    <dbReference type="NCBI Taxonomy" id="161662"/>
    <lineage>
        <taxon>Eukaryota</taxon>
        <taxon>Fungi</taxon>
        <taxon>Dikarya</taxon>
        <taxon>Ascomycota</taxon>
        <taxon>Pezizomycotina</taxon>
        <taxon>Dothideomycetes</taxon>
        <taxon>Dothideomycetidae</taxon>
        <taxon>Mycosphaerellales</taxon>
        <taxon>Teratosphaeriaceae</taxon>
        <taxon>Teratosphaeria</taxon>
    </lineage>
</organism>
<keyword evidence="2" id="KW-1185">Reference proteome</keyword>
<reference evidence="1" key="1">
    <citation type="journal article" date="2020" name="Stud. Mycol.">
        <title>101 Dothideomycetes genomes: a test case for predicting lifestyles and emergence of pathogens.</title>
        <authorList>
            <person name="Haridas S."/>
            <person name="Albert R."/>
            <person name="Binder M."/>
            <person name="Bloem J."/>
            <person name="Labutti K."/>
            <person name="Salamov A."/>
            <person name="Andreopoulos B."/>
            <person name="Baker S."/>
            <person name="Barry K."/>
            <person name="Bills G."/>
            <person name="Bluhm B."/>
            <person name="Cannon C."/>
            <person name="Castanera R."/>
            <person name="Culley D."/>
            <person name="Daum C."/>
            <person name="Ezra D."/>
            <person name="Gonzalez J."/>
            <person name="Henrissat B."/>
            <person name="Kuo A."/>
            <person name="Liang C."/>
            <person name="Lipzen A."/>
            <person name="Lutzoni F."/>
            <person name="Magnuson J."/>
            <person name="Mondo S."/>
            <person name="Nolan M."/>
            <person name="Ohm R."/>
            <person name="Pangilinan J."/>
            <person name="Park H.-J."/>
            <person name="Ramirez L."/>
            <person name="Alfaro M."/>
            <person name="Sun H."/>
            <person name="Tritt A."/>
            <person name="Yoshinaga Y."/>
            <person name="Zwiers L.-H."/>
            <person name="Turgeon B."/>
            <person name="Goodwin S."/>
            <person name="Spatafora J."/>
            <person name="Crous P."/>
            <person name="Grigoriev I."/>
        </authorList>
    </citation>
    <scope>NUCLEOTIDE SEQUENCE</scope>
    <source>
        <strain evidence="1">CBS 116005</strain>
    </source>
</reference>
<dbReference type="Proteomes" id="UP000799436">
    <property type="component" value="Unassembled WGS sequence"/>
</dbReference>
<evidence type="ECO:0000313" key="1">
    <source>
        <dbReference type="EMBL" id="KAF2773386.1"/>
    </source>
</evidence>
<dbReference type="EMBL" id="ML995811">
    <property type="protein sequence ID" value="KAF2773386.1"/>
    <property type="molecule type" value="Genomic_DNA"/>
</dbReference>
<accession>A0A6G1LKJ5</accession>
<evidence type="ECO:0000313" key="2">
    <source>
        <dbReference type="Proteomes" id="UP000799436"/>
    </source>
</evidence>
<sequence>MFRAMRPRIFHLAVGPLGSLTCLHNTIGHDSTIQVAAFREAITQCRLAPITSESLMVQIRLLCHYTPVVPDIRASVMHEADADGTYFRNNLYTHQLQLRCLSAKPLN</sequence>
<protein>
    <submittedName>
        <fullName evidence="1">Uncharacterized protein</fullName>
    </submittedName>
</protein>
<gene>
    <name evidence="1" type="ORF">EJ03DRAFT_323885</name>
</gene>
<dbReference type="AlphaFoldDB" id="A0A6G1LKJ5"/>